<dbReference type="VEuPathDB" id="TriTrypDB:BSAL_16050"/>
<dbReference type="EMBL" id="CYKH01001652">
    <property type="protein sequence ID" value="CUG88566.1"/>
    <property type="molecule type" value="Genomic_DNA"/>
</dbReference>
<name>A0A0S4JJF0_BODSA</name>
<proteinExistence type="predicted"/>
<gene>
    <name evidence="1" type="ORF">BSAL_16050</name>
</gene>
<reference evidence="2" key="1">
    <citation type="submission" date="2015-09" db="EMBL/GenBank/DDBJ databases">
        <authorList>
            <consortium name="Pathogen Informatics"/>
        </authorList>
    </citation>
    <scope>NUCLEOTIDE SEQUENCE [LARGE SCALE GENOMIC DNA]</scope>
    <source>
        <strain evidence="2">Lake Konstanz</strain>
    </source>
</reference>
<dbReference type="Proteomes" id="UP000051952">
    <property type="component" value="Unassembled WGS sequence"/>
</dbReference>
<protein>
    <submittedName>
        <fullName evidence="1">Surface antigen, putative</fullName>
    </submittedName>
</protein>
<feature type="non-terminal residue" evidence="1">
    <location>
        <position position="36"/>
    </location>
</feature>
<organism evidence="1 2">
    <name type="scientific">Bodo saltans</name>
    <name type="common">Flagellated protozoan</name>
    <dbReference type="NCBI Taxonomy" id="75058"/>
    <lineage>
        <taxon>Eukaryota</taxon>
        <taxon>Discoba</taxon>
        <taxon>Euglenozoa</taxon>
        <taxon>Kinetoplastea</taxon>
        <taxon>Metakinetoplastina</taxon>
        <taxon>Eubodonida</taxon>
        <taxon>Bodonidae</taxon>
        <taxon>Bodo</taxon>
    </lineage>
</organism>
<evidence type="ECO:0000313" key="1">
    <source>
        <dbReference type="EMBL" id="CUG88566.1"/>
    </source>
</evidence>
<accession>A0A0S4JJF0</accession>
<dbReference type="AlphaFoldDB" id="A0A0S4JJF0"/>
<keyword evidence="2" id="KW-1185">Reference proteome</keyword>
<evidence type="ECO:0000313" key="2">
    <source>
        <dbReference type="Proteomes" id="UP000051952"/>
    </source>
</evidence>
<sequence length="36" mass="3856">MGWIDAGAGGNRAHRHSDDVMRWGACVEPCDHCACA</sequence>